<reference evidence="5 6" key="1">
    <citation type="submission" date="2022-01" db="EMBL/GenBank/DDBJ databases">
        <title>A high-quality chromosome-level genome assembly of rohu carp, Labeo rohita.</title>
        <authorList>
            <person name="Arick M.A. II"/>
            <person name="Hsu C.-Y."/>
            <person name="Magbanua Z."/>
            <person name="Pechanova O."/>
            <person name="Grover C."/>
            <person name="Miller E."/>
            <person name="Thrash A."/>
            <person name="Ezzel L."/>
            <person name="Alam S."/>
            <person name="Benzie J."/>
            <person name="Hamilton M."/>
            <person name="Karsi A."/>
            <person name="Lawrence M.L."/>
            <person name="Peterson D.G."/>
        </authorList>
    </citation>
    <scope>NUCLEOTIDE SEQUENCE [LARGE SCALE GENOMIC DNA]</scope>
    <source>
        <strain evidence="6">BAU-BD-2019</strain>
        <tissue evidence="5">Blood</tissue>
    </source>
</reference>
<dbReference type="PANTHER" id="PTHR10903:SF188">
    <property type="entry name" value="GTPASE IMAP FAMILY MEMBER 2-LIKE-RELATED"/>
    <property type="match status" value="1"/>
</dbReference>
<dbReference type="Pfam" id="PF04548">
    <property type="entry name" value="AIG1"/>
    <property type="match status" value="1"/>
</dbReference>
<comment type="caution">
    <text evidence="5">The sequence shown here is derived from an EMBL/GenBank/DDBJ whole genome shotgun (WGS) entry which is preliminary data.</text>
</comment>
<sequence length="127" mass="14858">MFNTSMSKEDIKSEIEKCVFMSVPVPHVFLLVIRLGVRFTDEEKKTVKWIQDNFGEKAIQYTIVLFTHKDQIDLPIEEYIETSTKLKKLVNECTGGYHHFNNKDKNIQAQVIELLEKIDRLIQSNGR</sequence>
<feature type="domain" description="AIG1-type G" evidence="4">
    <location>
        <begin position="1"/>
        <end position="127"/>
    </location>
</feature>
<evidence type="ECO:0000259" key="4">
    <source>
        <dbReference type="PROSITE" id="PS51720"/>
    </source>
</evidence>
<keyword evidence="2" id="KW-0547">Nucleotide-binding</keyword>
<evidence type="ECO:0000313" key="6">
    <source>
        <dbReference type="Proteomes" id="UP000830375"/>
    </source>
</evidence>
<proteinExistence type="inferred from homology"/>
<gene>
    <name evidence="5" type="ORF">H4Q32_029222</name>
</gene>
<comment type="similarity">
    <text evidence="1">Belongs to the TRAFAC class TrmE-Era-EngA-EngB-Septin-like GTPase superfamily. AIG1/Toc34/Toc159-like paraseptin GTPase family. IAN subfamily.</text>
</comment>
<evidence type="ECO:0000313" key="5">
    <source>
        <dbReference type="EMBL" id="KAI2647416.1"/>
    </source>
</evidence>
<keyword evidence="3" id="KW-0342">GTP-binding</keyword>
<dbReference type="PANTHER" id="PTHR10903">
    <property type="entry name" value="GTPASE, IMAP FAMILY MEMBER-RELATED"/>
    <property type="match status" value="1"/>
</dbReference>
<organism evidence="5 6">
    <name type="scientific">Labeo rohita</name>
    <name type="common">Indian major carp</name>
    <name type="synonym">Cyprinus rohita</name>
    <dbReference type="NCBI Taxonomy" id="84645"/>
    <lineage>
        <taxon>Eukaryota</taxon>
        <taxon>Metazoa</taxon>
        <taxon>Chordata</taxon>
        <taxon>Craniata</taxon>
        <taxon>Vertebrata</taxon>
        <taxon>Euteleostomi</taxon>
        <taxon>Actinopterygii</taxon>
        <taxon>Neopterygii</taxon>
        <taxon>Teleostei</taxon>
        <taxon>Ostariophysi</taxon>
        <taxon>Cypriniformes</taxon>
        <taxon>Cyprinidae</taxon>
        <taxon>Labeoninae</taxon>
        <taxon>Labeonini</taxon>
        <taxon>Labeo</taxon>
    </lineage>
</organism>
<dbReference type="Proteomes" id="UP000830375">
    <property type="component" value="Unassembled WGS sequence"/>
</dbReference>
<keyword evidence="6" id="KW-1185">Reference proteome</keyword>
<dbReference type="InterPro" id="IPR027417">
    <property type="entry name" value="P-loop_NTPase"/>
</dbReference>
<name>A0ABQ8LB33_LABRO</name>
<dbReference type="Gene3D" id="3.40.50.300">
    <property type="entry name" value="P-loop containing nucleotide triphosphate hydrolases"/>
    <property type="match status" value="1"/>
</dbReference>
<evidence type="ECO:0000256" key="2">
    <source>
        <dbReference type="ARBA" id="ARBA00022741"/>
    </source>
</evidence>
<accession>A0ABQ8LB33</accession>
<dbReference type="InterPro" id="IPR045058">
    <property type="entry name" value="GIMA/IAN/Toc"/>
</dbReference>
<evidence type="ECO:0000256" key="3">
    <source>
        <dbReference type="ARBA" id="ARBA00023134"/>
    </source>
</evidence>
<dbReference type="InterPro" id="IPR006703">
    <property type="entry name" value="G_AIG1"/>
</dbReference>
<evidence type="ECO:0000256" key="1">
    <source>
        <dbReference type="ARBA" id="ARBA00008535"/>
    </source>
</evidence>
<dbReference type="SUPFAM" id="SSF52540">
    <property type="entry name" value="P-loop containing nucleoside triphosphate hydrolases"/>
    <property type="match status" value="1"/>
</dbReference>
<dbReference type="EMBL" id="JACTAM010000357">
    <property type="protein sequence ID" value="KAI2647416.1"/>
    <property type="molecule type" value="Genomic_DNA"/>
</dbReference>
<protein>
    <submittedName>
        <fullName evidence="5">GTPase IMAP family member 9</fullName>
    </submittedName>
</protein>
<dbReference type="PROSITE" id="PS51720">
    <property type="entry name" value="G_AIG1"/>
    <property type="match status" value="1"/>
</dbReference>